<feature type="compositionally biased region" description="Polar residues" evidence="1">
    <location>
        <begin position="50"/>
        <end position="65"/>
    </location>
</feature>
<sequence length="132" mass="14874">MSGIEDDKLISRVVELWGFFWDQVLTYVEGVLLPLQTDPLLSTLYRTPKRPSSPTRQNSKPSISSSLALTGHGLSPYHIDVRTVALRSFRDKVIVPLSARLHTRLSAMSNLNKNTNEIMLETPPRMQQMLVG</sequence>
<dbReference type="GO" id="GO:0031932">
    <property type="term" value="C:TORC2 complex"/>
    <property type="evidence" value="ECO:0007669"/>
    <property type="project" value="TreeGrafter"/>
</dbReference>
<reference evidence="2" key="1">
    <citation type="journal article" date="2019" name="Environ. Microbiol.">
        <title>Fungal ecological strategies reflected in gene transcription - a case study of two litter decomposers.</title>
        <authorList>
            <person name="Barbi F."/>
            <person name="Kohler A."/>
            <person name="Barry K."/>
            <person name="Baskaran P."/>
            <person name="Daum C."/>
            <person name="Fauchery L."/>
            <person name="Ihrmark K."/>
            <person name="Kuo A."/>
            <person name="LaButti K."/>
            <person name="Lipzen A."/>
            <person name="Morin E."/>
            <person name="Grigoriev I.V."/>
            <person name="Henrissat B."/>
            <person name="Lindahl B."/>
            <person name="Martin F."/>
        </authorList>
    </citation>
    <scope>NUCLEOTIDE SEQUENCE</scope>
    <source>
        <strain evidence="2">JB14</strain>
    </source>
</reference>
<proteinExistence type="predicted"/>
<dbReference type="PANTHER" id="PTHR32428:SF2">
    <property type="entry name" value="TARGET OF RAPAMYCIN COMPLEX 2 SUBUNIT BIT61-RELATED"/>
    <property type="match status" value="1"/>
</dbReference>
<name>A0A6A4HPQ0_9AGAR</name>
<dbReference type="Pfam" id="PF08539">
    <property type="entry name" value="HbrB"/>
    <property type="match status" value="1"/>
</dbReference>
<dbReference type="GO" id="GO:0038203">
    <property type="term" value="P:TORC2 signaling"/>
    <property type="evidence" value="ECO:0007669"/>
    <property type="project" value="TreeGrafter"/>
</dbReference>
<evidence type="ECO:0000256" key="1">
    <source>
        <dbReference type="SAM" id="MobiDB-lite"/>
    </source>
</evidence>
<accession>A0A6A4HPQ0</accession>
<organism evidence="2 3">
    <name type="scientific">Gymnopus androsaceus JB14</name>
    <dbReference type="NCBI Taxonomy" id="1447944"/>
    <lineage>
        <taxon>Eukaryota</taxon>
        <taxon>Fungi</taxon>
        <taxon>Dikarya</taxon>
        <taxon>Basidiomycota</taxon>
        <taxon>Agaricomycotina</taxon>
        <taxon>Agaricomycetes</taxon>
        <taxon>Agaricomycetidae</taxon>
        <taxon>Agaricales</taxon>
        <taxon>Marasmiineae</taxon>
        <taxon>Omphalotaceae</taxon>
        <taxon>Gymnopus</taxon>
    </lineage>
</organism>
<evidence type="ECO:0000313" key="2">
    <source>
        <dbReference type="EMBL" id="KAE9399328.1"/>
    </source>
</evidence>
<keyword evidence="3" id="KW-1185">Reference proteome</keyword>
<gene>
    <name evidence="2" type="ORF">BT96DRAFT_695229</name>
</gene>
<dbReference type="Proteomes" id="UP000799118">
    <property type="component" value="Unassembled WGS sequence"/>
</dbReference>
<dbReference type="EMBL" id="ML769471">
    <property type="protein sequence ID" value="KAE9399328.1"/>
    <property type="molecule type" value="Genomic_DNA"/>
</dbReference>
<protein>
    <recommendedName>
        <fullName evidence="4">HbrB-domain-containing protein</fullName>
    </recommendedName>
</protein>
<dbReference type="AlphaFoldDB" id="A0A6A4HPQ0"/>
<dbReference type="InterPro" id="IPR013745">
    <property type="entry name" value="Bit61/PRR5"/>
</dbReference>
<evidence type="ECO:0000313" key="3">
    <source>
        <dbReference type="Proteomes" id="UP000799118"/>
    </source>
</evidence>
<dbReference type="OrthoDB" id="2290221at2759"/>
<dbReference type="PANTHER" id="PTHR32428">
    <property type="entry name" value="TARGET OF RAPAMYCIN COMPLEX 2 SUBUNIT BIT61-RELATED"/>
    <property type="match status" value="1"/>
</dbReference>
<evidence type="ECO:0008006" key="4">
    <source>
        <dbReference type="Google" id="ProtNLM"/>
    </source>
</evidence>
<feature type="region of interest" description="Disordered" evidence="1">
    <location>
        <begin position="46"/>
        <end position="65"/>
    </location>
</feature>